<accession>A0A2J6S6Z9</accession>
<keyword evidence="1" id="KW-0378">Hydrolase</keyword>
<reference evidence="3 4" key="1">
    <citation type="submission" date="2016-04" db="EMBL/GenBank/DDBJ databases">
        <title>A degradative enzymes factory behind the ericoid mycorrhizal symbiosis.</title>
        <authorList>
            <consortium name="DOE Joint Genome Institute"/>
            <person name="Martino E."/>
            <person name="Morin E."/>
            <person name="Grelet G."/>
            <person name="Kuo A."/>
            <person name="Kohler A."/>
            <person name="Daghino S."/>
            <person name="Barry K."/>
            <person name="Choi C."/>
            <person name="Cichocki N."/>
            <person name="Clum A."/>
            <person name="Copeland A."/>
            <person name="Hainaut M."/>
            <person name="Haridas S."/>
            <person name="Labutti K."/>
            <person name="Lindquist E."/>
            <person name="Lipzen A."/>
            <person name="Khouja H.-R."/>
            <person name="Murat C."/>
            <person name="Ohm R."/>
            <person name="Olson A."/>
            <person name="Spatafora J."/>
            <person name="Veneault-Fourrey C."/>
            <person name="Henrissat B."/>
            <person name="Grigoriev I."/>
            <person name="Martin F."/>
            <person name="Perotto S."/>
        </authorList>
    </citation>
    <scope>NUCLEOTIDE SEQUENCE [LARGE SCALE GENOMIC DNA]</scope>
    <source>
        <strain evidence="3 4">F</strain>
    </source>
</reference>
<evidence type="ECO:0000256" key="2">
    <source>
        <dbReference type="SAM" id="SignalP"/>
    </source>
</evidence>
<keyword evidence="4" id="KW-1185">Reference proteome</keyword>
<dbReference type="InterPro" id="IPR017850">
    <property type="entry name" value="Alkaline_phosphatase_core_sf"/>
</dbReference>
<protein>
    <submittedName>
        <fullName evidence="3">Phosphoesterase</fullName>
    </submittedName>
</protein>
<feature type="chain" id="PRO_5014395237" evidence="2">
    <location>
        <begin position="17"/>
        <end position="312"/>
    </location>
</feature>
<gene>
    <name evidence="3" type="ORF">L207DRAFT_418411</name>
</gene>
<dbReference type="PANTHER" id="PTHR31956:SF8">
    <property type="entry name" value="ACID PHOSPHATASE PHOA (AFU_ORTHOLOGUE AFUA_1G03570)"/>
    <property type="match status" value="1"/>
</dbReference>
<dbReference type="STRING" id="1149755.A0A2J6S6Z9"/>
<organism evidence="3 4">
    <name type="scientific">Hyaloscypha variabilis (strain UAMH 11265 / GT02V1 / F)</name>
    <name type="common">Meliniomyces variabilis</name>
    <dbReference type="NCBI Taxonomy" id="1149755"/>
    <lineage>
        <taxon>Eukaryota</taxon>
        <taxon>Fungi</taxon>
        <taxon>Dikarya</taxon>
        <taxon>Ascomycota</taxon>
        <taxon>Pezizomycotina</taxon>
        <taxon>Leotiomycetes</taxon>
        <taxon>Helotiales</taxon>
        <taxon>Hyaloscyphaceae</taxon>
        <taxon>Hyaloscypha</taxon>
        <taxon>Hyaloscypha variabilis</taxon>
    </lineage>
</organism>
<dbReference type="EMBL" id="KZ613939">
    <property type="protein sequence ID" value="PMD46539.1"/>
    <property type="molecule type" value="Genomic_DNA"/>
</dbReference>
<keyword evidence="2" id="KW-0732">Signal</keyword>
<sequence>MKSVVCLSLWIGIAFAQTQYTSTGTEAVAKARVTALTESPTSSVAGKTFDRFVSIWLENTDYDTAAADRKSIANLQWLATQGIVLDNYLAVAHPSQPNYVASVGGDTHGVTNSDLFRINSSIQTVVDLLEANGVSWSEYQEGLPYSGFQGDYINQNTGANDYVRKHNPLVSYDSVTSNVDRLAKIKNFTMFETDLNDNKLPQWMFITPNMTNDGHDSSVTVAAQWARSFLTPLLSNSNFMKNTLVLLTFDESEDYANNNRVYSILLGDAVAASSHGTTDSTAYSHYSQMATVENNWSLGNLGLNDATASAFF</sequence>
<dbReference type="PANTHER" id="PTHR31956">
    <property type="entry name" value="NON-SPECIFIC PHOSPHOLIPASE C4-RELATED"/>
    <property type="match status" value="1"/>
</dbReference>
<dbReference type="GO" id="GO:0016788">
    <property type="term" value="F:hydrolase activity, acting on ester bonds"/>
    <property type="evidence" value="ECO:0007669"/>
    <property type="project" value="InterPro"/>
</dbReference>
<proteinExistence type="predicted"/>
<dbReference type="Gene3D" id="3.40.720.10">
    <property type="entry name" value="Alkaline Phosphatase, subunit A"/>
    <property type="match status" value="1"/>
</dbReference>
<feature type="signal peptide" evidence="2">
    <location>
        <begin position="1"/>
        <end position="16"/>
    </location>
</feature>
<dbReference type="OrthoDB" id="5135119at2759"/>
<dbReference type="InterPro" id="IPR007312">
    <property type="entry name" value="Phosphoesterase"/>
</dbReference>
<evidence type="ECO:0000313" key="4">
    <source>
        <dbReference type="Proteomes" id="UP000235786"/>
    </source>
</evidence>
<name>A0A2J6S6Z9_HYAVF</name>
<dbReference type="GO" id="GO:0009395">
    <property type="term" value="P:phospholipid catabolic process"/>
    <property type="evidence" value="ECO:0007669"/>
    <property type="project" value="TreeGrafter"/>
</dbReference>
<dbReference type="Pfam" id="PF04185">
    <property type="entry name" value="Phosphoesterase"/>
    <property type="match status" value="1"/>
</dbReference>
<dbReference type="AlphaFoldDB" id="A0A2J6S6Z9"/>
<dbReference type="Proteomes" id="UP000235786">
    <property type="component" value="Unassembled WGS sequence"/>
</dbReference>
<evidence type="ECO:0000256" key="1">
    <source>
        <dbReference type="ARBA" id="ARBA00022801"/>
    </source>
</evidence>
<evidence type="ECO:0000313" key="3">
    <source>
        <dbReference type="EMBL" id="PMD46539.1"/>
    </source>
</evidence>